<accession>A0A6M6DRH9</accession>
<organism evidence="4 5">
    <name type="scientific">Priestia megaterium</name>
    <name type="common">Bacillus megaterium</name>
    <dbReference type="NCBI Taxonomy" id="1404"/>
    <lineage>
        <taxon>Bacteria</taxon>
        <taxon>Bacillati</taxon>
        <taxon>Bacillota</taxon>
        <taxon>Bacilli</taxon>
        <taxon>Bacillales</taxon>
        <taxon>Bacillaceae</taxon>
        <taxon>Priestia</taxon>
    </lineage>
</organism>
<dbReference type="Pfam" id="PF11611">
    <property type="entry name" value="DUF4352"/>
    <property type="match status" value="1"/>
</dbReference>
<evidence type="ECO:0000259" key="3">
    <source>
        <dbReference type="Pfam" id="PF11611"/>
    </source>
</evidence>
<evidence type="ECO:0000256" key="2">
    <source>
        <dbReference type="SAM" id="MobiDB-lite"/>
    </source>
</evidence>
<gene>
    <name evidence="4" type="ORF">FDZ14_13450</name>
</gene>
<evidence type="ECO:0000313" key="5">
    <source>
        <dbReference type="Proteomes" id="UP000501076"/>
    </source>
</evidence>
<dbReference type="RefSeq" id="WP_047931436.1">
    <property type="nucleotide sequence ID" value="NZ_CM125446.1"/>
</dbReference>
<dbReference type="AlphaFoldDB" id="A0A6M6DRH9"/>
<feature type="compositionally biased region" description="Basic and acidic residues" evidence="2">
    <location>
        <begin position="26"/>
        <end position="52"/>
    </location>
</feature>
<dbReference type="InterPro" id="IPR029051">
    <property type="entry name" value="DUF4352"/>
</dbReference>
<evidence type="ECO:0000256" key="1">
    <source>
        <dbReference type="ARBA" id="ARBA00022729"/>
    </source>
</evidence>
<name>A0A6M6DRH9_PRIMG</name>
<dbReference type="EMBL" id="CP045272">
    <property type="protein sequence ID" value="QJX77142.1"/>
    <property type="molecule type" value="Genomic_DNA"/>
</dbReference>
<dbReference type="Gene3D" id="2.60.40.1240">
    <property type="match status" value="1"/>
</dbReference>
<feature type="domain" description="DUF4352" evidence="3">
    <location>
        <begin position="71"/>
        <end position="180"/>
    </location>
</feature>
<dbReference type="PROSITE" id="PS51257">
    <property type="entry name" value="PROKAR_LIPOPROTEIN"/>
    <property type="match status" value="1"/>
</dbReference>
<proteinExistence type="predicted"/>
<feature type="region of interest" description="Disordered" evidence="2">
    <location>
        <begin position="25"/>
        <end position="52"/>
    </location>
</feature>
<reference evidence="4 5" key="1">
    <citation type="submission" date="2019-10" db="EMBL/GenBank/DDBJ databases">
        <title>Complete genome sequences for adaption low water activity.</title>
        <authorList>
            <person name="Zhao L."/>
            <person name="Zhong J."/>
        </authorList>
    </citation>
    <scope>NUCLEOTIDE SEQUENCE [LARGE SCALE GENOMIC DNA]</scope>
    <source>
        <strain evidence="4 5">FDU301</strain>
    </source>
</reference>
<dbReference type="Proteomes" id="UP000501076">
    <property type="component" value="Chromosome"/>
</dbReference>
<keyword evidence="1" id="KW-0732">Signal</keyword>
<protein>
    <submittedName>
        <fullName evidence="4">DUF4352 domain-containing protein</fullName>
    </submittedName>
</protein>
<dbReference type="InterPro" id="IPR029050">
    <property type="entry name" value="Immunoprotect_excell_Ig-like"/>
</dbReference>
<evidence type="ECO:0000313" key="4">
    <source>
        <dbReference type="EMBL" id="QJX77142.1"/>
    </source>
</evidence>
<sequence>MSKEKWLIGASTCFLVLGLAACSSGESEKASGNEKHSAESSEKKSDDKELNVDAKFDKEKTDKLYNTVTKKLGETANVDDFTITVDSPQVVPDDDLSKNKNGQFIKMNITIENKGKKNHKISELLHFDIQKGDTQYFSTVVSGATENHLNGNISPGEKQSGIATFDIPKEGDFKFEFSGFSKNRGIWTFTQDDIQPAQ</sequence>